<keyword evidence="2" id="KW-1185">Reference proteome</keyword>
<evidence type="ECO:0000313" key="1">
    <source>
        <dbReference type="EMBL" id="TWI36394.1"/>
    </source>
</evidence>
<name>A0A562NVZ7_9HYPH</name>
<evidence type="ECO:0000313" key="2">
    <source>
        <dbReference type="Proteomes" id="UP000317122"/>
    </source>
</evidence>
<organism evidence="1 2">
    <name type="scientific">Mesorhizobium tianshanense</name>
    <dbReference type="NCBI Taxonomy" id="39844"/>
    <lineage>
        <taxon>Bacteria</taxon>
        <taxon>Pseudomonadati</taxon>
        <taxon>Pseudomonadota</taxon>
        <taxon>Alphaproteobacteria</taxon>
        <taxon>Hyphomicrobiales</taxon>
        <taxon>Phyllobacteriaceae</taxon>
        <taxon>Mesorhizobium</taxon>
    </lineage>
</organism>
<proteinExistence type="predicted"/>
<gene>
    <name evidence="1" type="ORF">IQ26_02907</name>
</gene>
<reference evidence="1 2" key="1">
    <citation type="journal article" date="2015" name="Stand. Genomic Sci.">
        <title>Genomic Encyclopedia of Bacterial and Archaeal Type Strains, Phase III: the genomes of soil and plant-associated and newly described type strains.</title>
        <authorList>
            <person name="Whitman W.B."/>
            <person name="Woyke T."/>
            <person name="Klenk H.P."/>
            <person name="Zhou Y."/>
            <person name="Lilburn T.G."/>
            <person name="Beck B.J."/>
            <person name="De Vos P."/>
            <person name="Vandamme P."/>
            <person name="Eisen J.A."/>
            <person name="Garrity G."/>
            <person name="Hugenholtz P."/>
            <person name="Kyrpides N.C."/>
        </authorList>
    </citation>
    <scope>NUCLEOTIDE SEQUENCE [LARGE SCALE GENOMIC DNA]</scope>
    <source>
        <strain evidence="1 2">CGMCC 1.2546</strain>
    </source>
</reference>
<dbReference type="EMBL" id="VLKT01000016">
    <property type="protein sequence ID" value="TWI36394.1"/>
    <property type="molecule type" value="Genomic_DNA"/>
</dbReference>
<dbReference type="AlphaFoldDB" id="A0A562NVZ7"/>
<sequence>MALNRSYNRFRQERIIIEQALSGHLAFLQDAINDMDSDADRIRNLPSDDPDVREWKKLLPFWTRQFKITCEILKREYGWSDDEIRKELGGS</sequence>
<accession>A0A562NVZ7</accession>
<dbReference type="RefSeq" id="WP_145718301.1">
    <property type="nucleotide sequence ID" value="NZ_BSPF01000027.1"/>
</dbReference>
<comment type="caution">
    <text evidence="1">The sequence shown here is derived from an EMBL/GenBank/DDBJ whole genome shotgun (WGS) entry which is preliminary data.</text>
</comment>
<protein>
    <submittedName>
        <fullName evidence="1">Uncharacterized protein</fullName>
    </submittedName>
</protein>
<dbReference type="Proteomes" id="UP000317122">
    <property type="component" value="Unassembled WGS sequence"/>
</dbReference>